<accession>A0AAU7ZMN7</accession>
<protein>
    <submittedName>
        <fullName evidence="1">Uncharacterized protein</fullName>
    </submittedName>
</protein>
<dbReference type="AlphaFoldDB" id="A0AAU7ZMN7"/>
<dbReference type="EMBL" id="CP132942">
    <property type="protein sequence ID" value="XCB32281.1"/>
    <property type="molecule type" value="Genomic_DNA"/>
</dbReference>
<gene>
    <name evidence="1" type="ORF">RBB77_17805</name>
</gene>
<dbReference type="KEGG" id="tpsc:RBB77_17805"/>
<evidence type="ECO:0000313" key="1">
    <source>
        <dbReference type="EMBL" id="XCB32281.1"/>
    </source>
</evidence>
<reference evidence="1" key="1">
    <citation type="submission" date="2023-08" db="EMBL/GenBank/DDBJ databases">
        <authorList>
            <person name="Messyasz A."/>
            <person name="Mannisto M.K."/>
            <person name="Kerkhof L.J."/>
            <person name="Haggblom M."/>
        </authorList>
    </citation>
    <scope>NUCLEOTIDE SEQUENCE</scope>
    <source>
        <strain evidence="1">X5P6</strain>
    </source>
</reference>
<organism evidence="1">
    <name type="scientific">Tunturiibacter psychrotolerans</name>
    <dbReference type="NCBI Taxonomy" id="3069686"/>
    <lineage>
        <taxon>Bacteria</taxon>
        <taxon>Pseudomonadati</taxon>
        <taxon>Acidobacteriota</taxon>
        <taxon>Terriglobia</taxon>
        <taxon>Terriglobales</taxon>
        <taxon>Acidobacteriaceae</taxon>
        <taxon>Tunturiibacter</taxon>
    </lineage>
</organism>
<sequence length="70" mass="7538">MQHPTAAAGIRRFPNDLGKSIGINTAVDGFTYLDPTQLHDYFAADLPVEPAAFMVSNGGLSYEPEATQLK</sequence>
<name>A0AAU7ZMN7_9BACT</name>
<reference evidence="1" key="2">
    <citation type="journal article" date="2024" name="Environ. Microbiol.">
        <title>Genome analysis and description of Tunturibacter gen. nov. expands the diversity of Terriglobia in tundra soils.</title>
        <authorList>
            <person name="Messyasz A."/>
            <person name="Mannisto M.K."/>
            <person name="Kerkhof L.J."/>
            <person name="Haggblom M.M."/>
        </authorList>
    </citation>
    <scope>NUCLEOTIDE SEQUENCE</scope>
    <source>
        <strain evidence="1">X5P6</strain>
    </source>
</reference>
<proteinExistence type="predicted"/>
<dbReference type="RefSeq" id="WP_353063120.1">
    <property type="nucleotide sequence ID" value="NZ_CP132942.1"/>
</dbReference>